<dbReference type="Pfam" id="PF17168">
    <property type="entry name" value="DUF5127"/>
    <property type="match status" value="1"/>
</dbReference>
<evidence type="ECO:0000256" key="9">
    <source>
        <dbReference type="SAM" id="SignalP"/>
    </source>
</evidence>
<dbReference type="InterPro" id="IPR006593">
    <property type="entry name" value="Cyt_b561/ferric_Rdtase_TM"/>
</dbReference>
<gene>
    <name evidence="11" type="ORF">D6C83_08294</name>
</gene>
<comment type="caution">
    <text evidence="11">The sequence shown here is derived from an EMBL/GenBank/DDBJ whole genome shotgun (WGS) entry which is preliminary data.</text>
</comment>
<evidence type="ECO:0000256" key="4">
    <source>
        <dbReference type="ARBA" id="ARBA00022982"/>
    </source>
</evidence>
<dbReference type="PANTHER" id="PTHR47797:SF3">
    <property type="entry name" value="CYTOCHROME B561 DOMAIN-CONTAINING PROTEIN"/>
    <property type="match status" value="1"/>
</dbReference>
<keyword evidence="4" id="KW-0249">Electron transport</keyword>
<evidence type="ECO:0000313" key="11">
    <source>
        <dbReference type="EMBL" id="TIA16481.1"/>
    </source>
</evidence>
<dbReference type="Gene3D" id="1.20.120.1770">
    <property type="match status" value="1"/>
</dbReference>
<dbReference type="CDD" id="cd08760">
    <property type="entry name" value="Cyt_b561_FRRS1_like"/>
    <property type="match status" value="1"/>
</dbReference>
<dbReference type="Gene3D" id="2.60.40.1210">
    <property type="entry name" value="Cellobiose dehydrogenase, cytochrome domain"/>
    <property type="match status" value="1"/>
</dbReference>
<organism evidence="11 12">
    <name type="scientific">Aureobasidium pullulans</name>
    <name type="common">Black yeast</name>
    <name type="synonym">Pullularia pullulans</name>
    <dbReference type="NCBI Taxonomy" id="5580"/>
    <lineage>
        <taxon>Eukaryota</taxon>
        <taxon>Fungi</taxon>
        <taxon>Dikarya</taxon>
        <taxon>Ascomycota</taxon>
        <taxon>Pezizomycotina</taxon>
        <taxon>Dothideomycetes</taxon>
        <taxon>Dothideomycetidae</taxon>
        <taxon>Dothideales</taxon>
        <taxon>Saccotheciaceae</taxon>
        <taxon>Aureobasidium</taxon>
    </lineage>
</organism>
<feature type="transmembrane region" description="Helical" evidence="8">
    <location>
        <begin position="269"/>
        <end position="286"/>
    </location>
</feature>
<feature type="domain" description="Cytochrome b561" evidence="10">
    <location>
        <begin position="198"/>
        <end position="390"/>
    </location>
</feature>
<feature type="transmembrane region" description="Helical" evidence="8">
    <location>
        <begin position="366"/>
        <end position="388"/>
    </location>
</feature>
<feature type="compositionally biased region" description="Low complexity" evidence="7">
    <location>
        <begin position="197"/>
        <end position="222"/>
    </location>
</feature>
<keyword evidence="3 8" id="KW-0812">Transmembrane</keyword>
<dbReference type="InterPro" id="IPR033433">
    <property type="entry name" value="GtaA_N"/>
</dbReference>
<dbReference type="SUPFAM" id="SSF49344">
    <property type="entry name" value="CBD9-like"/>
    <property type="match status" value="1"/>
</dbReference>
<accession>A0A4T0A8S8</accession>
<dbReference type="SMART" id="SM00665">
    <property type="entry name" value="B561"/>
    <property type="match status" value="1"/>
</dbReference>
<comment type="subcellular location">
    <subcellularLocation>
        <location evidence="1">Membrane</location>
    </subcellularLocation>
</comment>
<evidence type="ECO:0000256" key="5">
    <source>
        <dbReference type="ARBA" id="ARBA00022989"/>
    </source>
</evidence>
<feature type="region of interest" description="Disordered" evidence="7">
    <location>
        <begin position="190"/>
        <end position="222"/>
    </location>
</feature>
<reference evidence="11 12" key="1">
    <citation type="submission" date="2018-10" db="EMBL/GenBank/DDBJ databases">
        <title>Fifty Aureobasidium pullulans genomes reveal a recombining polyextremotolerant generalist.</title>
        <authorList>
            <person name="Gostincar C."/>
            <person name="Turk M."/>
            <person name="Zajc J."/>
            <person name="Gunde-Cimerman N."/>
        </authorList>
    </citation>
    <scope>NUCLEOTIDE SEQUENCE [LARGE SCALE GENOMIC DNA]</scope>
    <source>
        <strain evidence="11 12">EXF-3380</strain>
    </source>
</reference>
<proteinExistence type="predicted"/>
<dbReference type="Proteomes" id="UP000304947">
    <property type="component" value="Unassembled WGS sequence"/>
</dbReference>
<dbReference type="PROSITE" id="PS50939">
    <property type="entry name" value="CYTOCHROME_B561"/>
    <property type="match status" value="1"/>
</dbReference>
<evidence type="ECO:0000256" key="3">
    <source>
        <dbReference type="ARBA" id="ARBA00022692"/>
    </source>
</evidence>
<feature type="signal peptide" evidence="9">
    <location>
        <begin position="1"/>
        <end position="23"/>
    </location>
</feature>
<keyword evidence="9" id="KW-0732">Signal</keyword>
<feature type="transmembrane region" description="Helical" evidence="8">
    <location>
        <begin position="335"/>
        <end position="354"/>
    </location>
</feature>
<feature type="transmembrane region" description="Helical" evidence="8">
    <location>
        <begin position="234"/>
        <end position="257"/>
    </location>
</feature>
<evidence type="ECO:0000259" key="10">
    <source>
        <dbReference type="PROSITE" id="PS50939"/>
    </source>
</evidence>
<feature type="chain" id="PRO_5020787555" evidence="9">
    <location>
        <begin position="24"/>
        <end position="395"/>
    </location>
</feature>
<dbReference type="PANTHER" id="PTHR47797">
    <property type="entry name" value="DEHYDROGENASE, PUTATIVE (AFU_ORTHOLOGUE AFUA_8G05805)-RELATED"/>
    <property type="match status" value="1"/>
</dbReference>
<evidence type="ECO:0000256" key="6">
    <source>
        <dbReference type="ARBA" id="ARBA00023136"/>
    </source>
</evidence>
<keyword evidence="6 8" id="KW-0472">Membrane</keyword>
<evidence type="ECO:0000256" key="8">
    <source>
        <dbReference type="SAM" id="Phobius"/>
    </source>
</evidence>
<name>A0A4T0A8S8_AURPU</name>
<evidence type="ECO:0000313" key="12">
    <source>
        <dbReference type="Proteomes" id="UP000304947"/>
    </source>
</evidence>
<evidence type="ECO:0000256" key="1">
    <source>
        <dbReference type="ARBA" id="ARBA00004370"/>
    </source>
</evidence>
<dbReference type="GO" id="GO:0016020">
    <property type="term" value="C:membrane"/>
    <property type="evidence" value="ECO:0007669"/>
    <property type="project" value="UniProtKB-SubCell"/>
</dbReference>
<evidence type="ECO:0000256" key="2">
    <source>
        <dbReference type="ARBA" id="ARBA00022448"/>
    </source>
</evidence>
<sequence>MTRFTSWVVGILLPLQLAYTSSAIDYTPIQPPSYPLAVRNPYLSAWLPGDQVAKLPTAQPQFWYGSNLGWSVLANVDRQTYNLFGVSRPAVNTKAATVVKASFTSTHSIFVVTAGNAQFTLDFFSPVSPKDYVRQSLPFSYLSITTSTNQPFIFALGPTGSAISSDSTSESIRQHSMYDSFTLDMQQASFSGSDTPALSPSSGAASSDSGSGSASSSSSSDTAMSSGGSNTYNMVHGIFMSIAFVILFPLGVLVLRLGHSVIGHGIIQALAYCFVIVGLGTGIYLSQQDPSTRNYNSAHQIIGLVLFSLLAIQALGGLLHHLLFRRGKNSIIGKVHMILGIGLLILGIVNAPLGLNLAGDSKYNKYYIIVVAILGALFLALSSFVFGLNQANHAF</sequence>
<protein>
    <submittedName>
        <fullName evidence="11">CBD9-like protein</fullName>
    </submittedName>
</protein>
<keyword evidence="2" id="KW-0813">Transport</keyword>
<keyword evidence="5 8" id="KW-1133">Transmembrane helix</keyword>
<dbReference type="EMBL" id="QZBU01004081">
    <property type="protein sequence ID" value="TIA16481.1"/>
    <property type="molecule type" value="Genomic_DNA"/>
</dbReference>
<feature type="transmembrane region" description="Helical" evidence="8">
    <location>
        <begin position="298"/>
        <end position="323"/>
    </location>
</feature>
<evidence type="ECO:0000256" key="7">
    <source>
        <dbReference type="SAM" id="MobiDB-lite"/>
    </source>
</evidence>
<dbReference type="Pfam" id="PF03188">
    <property type="entry name" value="Cytochrom_B561"/>
    <property type="match status" value="1"/>
</dbReference>
<dbReference type="AlphaFoldDB" id="A0A4T0A8S8"/>